<reference evidence="1" key="2">
    <citation type="submission" date="2021-01" db="EMBL/GenBank/DDBJ databases">
        <authorList>
            <person name="Schikora-Tamarit M.A."/>
        </authorList>
    </citation>
    <scope>NUCLEOTIDE SEQUENCE</scope>
    <source>
        <strain evidence="1">CBS6075</strain>
    </source>
</reference>
<keyword evidence="2" id="KW-1185">Reference proteome</keyword>
<dbReference type="RefSeq" id="XP_046060563.1">
    <property type="nucleotide sequence ID" value="XM_046205743.1"/>
</dbReference>
<evidence type="ECO:0000313" key="2">
    <source>
        <dbReference type="Proteomes" id="UP000769157"/>
    </source>
</evidence>
<gene>
    <name evidence="1" type="ORF">OGAPHI_004643</name>
</gene>
<reference evidence="1" key="1">
    <citation type="journal article" date="2021" name="Open Biol.">
        <title>Shared evolutionary footprints suggest mitochondrial oxidative damage underlies multiple complex I losses in fungi.</title>
        <authorList>
            <person name="Schikora-Tamarit M.A."/>
            <person name="Marcet-Houben M."/>
            <person name="Nosek J."/>
            <person name="Gabaldon T."/>
        </authorList>
    </citation>
    <scope>NUCLEOTIDE SEQUENCE</scope>
    <source>
        <strain evidence="1">CBS6075</strain>
    </source>
</reference>
<dbReference type="Proteomes" id="UP000769157">
    <property type="component" value="Unassembled WGS sequence"/>
</dbReference>
<comment type="caution">
    <text evidence="1">The sequence shown here is derived from an EMBL/GenBank/DDBJ whole genome shotgun (WGS) entry which is preliminary data.</text>
</comment>
<organism evidence="1 2">
    <name type="scientific">Ogataea philodendri</name>
    <dbReference type="NCBI Taxonomy" id="1378263"/>
    <lineage>
        <taxon>Eukaryota</taxon>
        <taxon>Fungi</taxon>
        <taxon>Dikarya</taxon>
        <taxon>Ascomycota</taxon>
        <taxon>Saccharomycotina</taxon>
        <taxon>Pichiomycetes</taxon>
        <taxon>Pichiales</taxon>
        <taxon>Pichiaceae</taxon>
        <taxon>Ogataea</taxon>
    </lineage>
</organism>
<sequence length="76" mass="8213">MSLFNDKLPPELFPDEAVDELKNDGFEGADGLLDDPDDLVAIAVGNTHDGESFPANPNLVRPVPLSLLVSISKSHW</sequence>
<proteinExistence type="predicted"/>
<dbReference type="AlphaFoldDB" id="A0A9P8T333"/>
<name>A0A9P8T333_9ASCO</name>
<dbReference type="GeneID" id="70236608"/>
<dbReference type="EMBL" id="JAEUBE010000327">
    <property type="protein sequence ID" value="KAH3664291.1"/>
    <property type="molecule type" value="Genomic_DNA"/>
</dbReference>
<protein>
    <submittedName>
        <fullName evidence="1">Uncharacterized protein</fullName>
    </submittedName>
</protein>
<accession>A0A9P8T333</accession>
<evidence type="ECO:0000313" key="1">
    <source>
        <dbReference type="EMBL" id="KAH3664291.1"/>
    </source>
</evidence>